<dbReference type="Pfam" id="PF00842">
    <property type="entry name" value="Ala_racemase_C"/>
    <property type="match status" value="1"/>
</dbReference>
<evidence type="ECO:0000313" key="5">
    <source>
        <dbReference type="EMBL" id="VYS74601.1"/>
    </source>
</evidence>
<dbReference type="SUPFAM" id="SSF50621">
    <property type="entry name" value="Alanine racemase C-terminal domain-like"/>
    <property type="match status" value="1"/>
</dbReference>
<evidence type="ECO:0000256" key="2">
    <source>
        <dbReference type="ARBA" id="ARBA00022898"/>
    </source>
</evidence>
<dbReference type="GO" id="GO:0005829">
    <property type="term" value="C:cytosol"/>
    <property type="evidence" value="ECO:0007669"/>
    <property type="project" value="TreeGrafter"/>
</dbReference>
<comment type="cofactor">
    <cofactor evidence="1">
        <name>pyridoxal 5'-phosphate</name>
        <dbReference type="ChEBI" id="CHEBI:597326"/>
    </cofactor>
</comment>
<protein>
    <submittedName>
        <fullName evidence="5">Lysine/arginine racemase</fullName>
        <ecNumber evidence="5">5.1.1.5</ecNumber>
    </submittedName>
</protein>
<dbReference type="SMART" id="SM01005">
    <property type="entry name" value="Ala_racemase_C"/>
    <property type="match status" value="1"/>
</dbReference>
<reference evidence="5" key="1">
    <citation type="submission" date="2019-11" db="EMBL/GenBank/DDBJ databases">
        <authorList>
            <person name="Feng L."/>
        </authorList>
    </citation>
    <scope>NUCLEOTIDE SEQUENCE</scope>
    <source>
        <strain evidence="5">AundefinedLFYP135</strain>
    </source>
</reference>
<evidence type="ECO:0000259" key="4">
    <source>
        <dbReference type="SMART" id="SM01005"/>
    </source>
</evidence>
<accession>A0A6N2R394</accession>
<dbReference type="GO" id="GO:0030170">
    <property type="term" value="F:pyridoxal phosphate binding"/>
    <property type="evidence" value="ECO:0007669"/>
    <property type="project" value="TreeGrafter"/>
</dbReference>
<dbReference type="InterPro" id="IPR000821">
    <property type="entry name" value="Ala_racemase"/>
</dbReference>
<dbReference type="GO" id="GO:0018113">
    <property type="term" value="F:lysine racemase activity"/>
    <property type="evidence" value="ECO:0007669"/>
    <property type="project" value="UniProtKB-EC"/>
</dbReference>
<keyword evidence="3 5" id="KW-0413">Isomerase</keyword>
<name>A0A6N2R394_9FIRM</name>
<dbReference type="EC" id="5.1.1.5" evidence="5"/>
<feature type="domain" description="Alanine racemase C-terminal" evidence="4">
    <location>
        <begin position="22"/>
        <end position="130"/>
    </location>
</feature>
<dbReference type="GO" id="GO:0006522">
    <property type="term" value="P:alanine metabolic process"/>
    <property type="evidence" value="ECO:0007669"/>
    <property type="project" value="InterPro"/>
</dbReference>
<evidence type="ECO:0000256" key="3">
    <source>
        <dbReference type="ARBA" id="ARBA00023235"/>
    </source>
</evidence>
<dbReference type="EMBL" id="CACRSL010000003">
    <property type="protein sequence ID" value="VYS74601.1"/>
    <property type="molecule type" value="Genomic_DNA"/>
</dbReference>
<dbReference type="Gene3D" id="2.40.37.10">
    <property type="entry name" value="Lyase, Ornithine Decarboxylase, Chain A, domain 1"/>
    <property type="match status" value="1"/>
</dbReference>
<dbReference type="PANTHER" id="PTHR30511:SF0">
    <property type="entry name" value="ALANINE RACEMASE, CATABOLIC-RELATED"/>
    <property type="match status" value="1"/>
</dbReference>
<gene>
    <name evidence="5" type="primary">argR_1</name>
    <name evidence="5" type="ORF">AULFYP135_00150</name>
</gene>
<dbReference type="AlphaFoldDB" id="A0A6N2R394"/>
<proteinExistence type="predicted"/>
<dbReference type="PRINTS" id="PR00992">
    <property type="entry name" value="ALARACEMASE"/>
</dbReference>
<dbReference type="PANTHER" id="PTHR30511">
    <property type="entry name" value="ALANINE RACEMASE"/>
    <property type="match status" value="1"/>
</dbReference>
<sequence>MKYQQDRAWMEISLDAIEENYRRICGFIGPDRQIMAVIPLGFADGIRRSIAGQVPFLLHGKRVPILGKICMDYTTLDVTDIPEAQEGDLVTVFGEDGGLSFQSYELAACYPGSVGELTSILSPRIPRFYTRKGKIVGRLDE</sequence>
<dbReference type="GO" id="GO:0008784">
    <property type="term" value="F:alanine racemase activity"/>
    <property type="evidence" value="ECO:0007669"/>
    <property type="project" value="InterPro"/>
</dbReference>
<dbReference type="InterPro" id="IPR009006">
    <property type="entry name" value="Ala_racemase/Decarboxylase_C"/>
</dbReference>
<organism evidence="5">
    <name type="scientific">uncultured Anaerotruncus sp</name>
    <dbReference type="NCBI Taxonomy" id="905011"/>
    <lineage>
        <taxon>Bacteria</taxon>
        <taxon>Bacillati</taxon>
        <taxon>Bacillota</taxon>
        <taxon>Clostridia</taxon>
        <taxon>Eubacteriales</taxon>
        <taxon>Oscillospiraceae</taxon>
        <taxon>Anaerotruncus</taxon>
        <taxon>environmental samples</taxon>
    </lineage>
</organism>
<dbReference type="InterPro" id="IPR011079">
    <property type="entry name" value="Ala_racemase_C"/>
</dbReference>
<keyword evidence="2" id="KW-0663">Pyridoxal phosphate</keyword>
<evidence type="ECO:0000256" key="1">
    <source>
        <dbReference type="ARBA" id="ARBA00001933"/>
    </source>
</evidence>